<protein>
    <submittedName>
        <fullName evidence="2">Uncharacterized protein</fullName>
    </submittedName>
</protein>
<organism evidence="2 3">
    <name type="scientific">Elliptochloris bilobata</name>
    <dbReference type="NCBI Taxonomy" id="381761"/>
    <lineage>
        <taxon>Eukaryota</taxon>
        <taxon>Viridiplantae</taxon>
        <taxon>Chlorophyta</taxon>
        <taxon>core chlorophytes</taxon>
        <taxon>Trebouxiophyceae</taxon>
        <taxon>Trebouxiophyceae incertae sedis</taxon>
        <taxon>Elliptochloris clade</taxon>
        <taxon>Elliptochloris</taxon>
    </lineage>
</organism>
<reference evidence="2 3" key="1">
    <citation type="journal article" date="2024" name="Nat. Commun.">
        <title>Phylogenomics reveals the evolutionary origins of lichenization in chlorophyte algae.</title>
        <authorList>
            <person name="Puginier C."/>
            <person name="Libourel C."/>
            <person name="Otte J."/>
            <person name="Skaloud P."/>
            <person name="Haon M."/>
            <person name="Grisel S."/>
            <person name="Petersen M."/>
            <person name="Berrin J.G."/>
            <person name="Delaux P.M."/>
            <person name="Dal Grande F."/>
            <person name="Keller J."/>
        </authorList>
    </citation>
    <scope>NUCLEOTIDE SEQUENCE [LARGE SCALE GENOMIC DNA]</scope>
    <source>
        <strain evidence="2 3">SAG 245.80</strain>
    </source>
</reference>
<gene>
    <name evidence="2" type="ORF">WJX81_006693</name>
</gene>
<name>A0AAW1QY77_9CHLO</name>
<keyword evidence="3" id="KW-1185">Reference proteome</keyword>
<dbReference type="EMBL" id="JALJOU010000066">
    <property type="protein sequence ID" value="KAK9826387.1"/>
    <property type="molecule type" value="Genomic_DNA"/>
</dbReference>
<evidence type="ECO:0000256" key="1">
    <source>
        <dbReference type="SAM" id="SignalP"/>
    </source>
</evidence>
<keyword evidence="1" id="KW-0732">Signal</keyword>
<evidence type="ECO:0000313" key="2">
    <source>
        <dbReference type="EMBL" id="KAK9826387.1"/>
    </source>
</evidence>
<feature type="signal peptide" evidence="1">
    <location>
        <begin position="1"/>
        <end position="22"/>
    </location>
</feature>
<dbReference type="AlphaFoldDB" id="A0AAW1QY77"/>
<sequence>MELHGWAALPWSIAALRYFLLAQDTGRKWATRAVAYRTRFPYWQREGLQLDYGVVGAFNAVRDEVMETVAAAPVAAGRKAHNTYGELGNAEHVAKYGFALRCNPFDAARVGKAALVDAAAAVLGLRACRARCHFLALHSEVLEELDEDAEPFEVAPGALLSAPLVAALRMVFAAAAAAFNAWSGPDDARATAQHPCRIRLLRTGVSPRGTRAAAELAAAEAAAARARGVAEREAAGARVAALRLAAGKARLLADALAALRPLVC</sequence>
<feature type="chain" id="PRO_5043632055" evidence="1">
    <location>
        <begin position="23"/>
        <end position="264"/>
    </location>
</feature>
<accession>A0AAW1QY77</accession>
<dbReference type="Proteomes" id="UP001445335">
    <property type="component" value="Unassembled WGS sequence"/>
</dbReference>
<comment type="caution">
    <text evidence="2">The sequence shown here is derived from an EMBL/GenBank/DDBJ whole genome shotgun (WGS) entry which is preliminary data.</text>
</comment>
<evidence type="ECO:0000313" key="3">
    <source>
        <dbReference type="Proteomes" id="UP001445335"/>
    </source>
</evidence>
<proteinExistence type="predicted"/>